<evidence type="ECO:0000313" key="2">
    <source>
        <dbReference type="Proteomes" id="UP000266673"/>
    </source>
</evidence>
<dbReference type="OrthoDB" id="3512845at2759"/>
<dbReference type="InterPro" id="IPR043472">
    <property type="entry name" value="Macro_dom-like"/>
</dbReference>
<dbReference type="SUPFAM" id="SSF52949">
    <property type="entry name" value="Macro domain-like"/>
    <property type="match status" value="1"/>
</dbReference>
<keyword evidence="2" id="KW-1185">Reference proteome</keyword>
<organism evidence="1 2">
    <name type="scientific">Gigaspora rosea</name>
    <dbReference type="NCBI Taxonomy" id="44941"/>
    <lineage>
        <taxon>Eukaryota</taxon>
        <taxon>Fungi</taxon>
        <taxon>Fungi incertae sedis</taxon>
        <taxon>Mucoromycota</taxon>
        <taxon>Glomeromycotina</taxon>
        <taxon>Glomeromycetes</taxon>
        <taxon>Diversisporales</taxon>
        <taxon>Gigasporaceae</taxon>
        <taxon>Gigaspora</taxon>
    </lineage>
</organism>
<dbReference type="Proteomes" id="UP000266673">
    <property type="component" value="Unassembled WGS sequence"/>
</dbReference>
<evidence type="ECO:0000313" key="1">
    <source>
        <dbReference type="EMBL" id="RIB22315.1"/>
    </source>
</evidence>
<dbReference type="AlphaFoldDB" id="A0A397VIL7"/>
<name>A0A397VIL7_9GLOM</name>
<dbReference type="STRING" id="44941.A0A397VIL7"/>
<sequence>MSEYKYGTETDFKNDSKIKDAKKSSDNNIIKLGFPSLSTTIGQIPIEEAVHIACEVIKEFLNSHKNDLDFQLILIDQDDQILKSFESEWEKFKDSEESRFQMKLGKFAEIIIESEIGYIVNESTWRLKPVIGSKLFEEIKRLYPKPGIMGEAYPVPIPSDNEFWKKGVKQTQFLSKLQKMPLRNLINRC</sequence>
<protein>
    <submittedName>
        <fullName evidence="1">Uncharacterized protein</fullName>
    </submittedName>
</protein>
<gene>
    <name evidence="1" type="ORF">C2G38_1008196</name>
</gene>
<accession>A0A397VIL7</accession>
<dbReference type="Gene3D" id="3.40.220.10">
    <property type="entry name" value="Leucine Aminopeptidase, subunit E, domain 1"/>
    <property type="match status" value="1"/>
</dbReference>
<reference evidence="1 2" key="1">
    <citation type="submission" date="2018-06" db="EMBL/GenBank/DDBJ databases">
        <title>Comparative genomics reveals the genomic features of Rhizophagus irregularis, R. cerebriforme, R. diaphanum and Gigaspora rosea, and their symbiotic lifestyle signature.</title>
        <authorList>
            <person name="Morin E."/>
            <person name="San Clemente H."/>
            <person name="Chen E.C.H."/>
            <person name="De La Providencia I."/>
            <person name="Hainaut M."/>
            <person name="Kuo A."/>
            <person name="Kohler A."/>
            <person name="Murat C."/>
            <person name="Tang N."/>
            <person name="Roy S."/>
            <person name="Loubradou J."/>
            <person name="Henrissat B."/>
            <person name="Grigoriev I.V."/>
            <person name="Corradi N."/>
            <person name="Roux C."/>
            <person name="Martin F.M."/>
        </authorList>
    </citation>
    <scope>NUCLEOTIDE SEQUENCE [LARGE SCALE GENOMIC DNA]</scope>
    <source>
        <strain evidence="1 2">DAOM 194757</strain>
    </source>
</reference>
<dbReference type="EMBL" id="QKWP01000315">
    <property type="protein sequence ID" value="RIB22315.1"/>
    <property type="molecule type" value="Genomic_DNA"/>
</dbReference>
<comment type="caution">
    <text evidence="1">The sequence shown here is derived from an EMBL/GenBank/DDBJ whole genome shotgun (WGS) entry which is preliminary data.</text>
</comment>
<proteinExistence type="predicted"/>